<sequence>MARPKTKKAQKTINDSDPLPTAPTESELPRFPLNRMPVELVHMIFSYLTPTQVASIRFMSKMLAAIGLEYIATTVTLTLKEDSFDRLLEIAYHPVINKFVHSLHYEHDFFTDLERTEWERNIKTPEFMAVRKRCSGIPVPTFNASQRAWRAYHRGRGALKACNTYGKKRLDQAFSTYQNYCAEQDRAWRSDFFSSKLTDALQHLPNLRTIYMPKHGNYSRYQKEIAQLLNGAFYDQPSIESDSVAVTRSLLLAVDEAIHGGQNVNTQAGSAGSEPARKASSRDSRNANYNAPTASNQVSASLGGRTPNGGYLRGNDSEGSNQRVLRVGNFISGSFNWRLLLEGDKVFVAMKRSISHLTKLGIHLLDDCWIKETRPHFASPSDMEAQRQCLIKGRFPEFMNSAPGLEGLSLSIGPNNFCRLMVVVGLCHWPFLKTVRFQGFRVGIHSLEGFCSRHSSTLSNLSLGDLEVDESSSHPGKASSYTVFTTIRETTKLKEASVYGVFDLISQLWNMDDHRDVRRASGTLIGRYLVGEGGDSSLEDYLKEERSRIAEQEGESLVSDIDASHMNVWTSESEDSLSESDDYVGTGARLWP</sequence>
<dbReference type="AlphaFoldDB" id="A0A8H6C6M2"/>
<dbReference type="EMBL" id="JACCJB010000026">
    <property type="protein sequence ID" value="KAF6217636.1"/>
    <property type="molecule type" value="Genomic_DNA"/>
</dbReference>
<dbReference type="InterPro" id="IPR036047">
    <property type="entry name" value="F-box-like_dom_sf"/>
</dbReference>
<feature type="region of interest" description="Disordered" evidence="1">
    <location>
        <begin position="263"/>
        <end position="318"/>
    </location>
</feature>
<feature type="domain" description="F-box" evidence="2">
    <location>
        <begin position="30"/>
        <end position="66"/>
    </location>
</feature>
<feature type="compositionally biased region" description="Basic residues" evidence="1">
    <location>
        <begin position="1"/>
        <end position="10"/>
    </location>
</feature>
<comment type="caution">
    <text evidence="3">The sequence shown here is derived from an EMBL/GenBank/DDBJ whole genome shotgun (WGS) entry which is preliminary data.</text>
</comment>
<feature type="compositionally biased region" description="Polar residues" evidence="1">
    <location>
        <begin position="286"/>
        <end position="300"/>
    </location>
</feature>
<name>A0A8H6C6M2_9LECA</name>
<reference evidence="3 4" key="1">
    <citation type="journal article" date="2020" name="Genomics">
        <title>Complete, high-quality genomes from long-read metagenomic sequencing of two wolf lichen thalli reveals enigmatic genome architecture.</title>
        <authorList>
            <person name="McKenzie S.K."/>
            <person name="Walston R.F."/>
            <person name="Allen J.L."/>
        </authorList>
    </citation>
    <scope>NUCLEOTIDE SEQUENCE [LARGE SCALE GENOMIC DNA]</scope>
    <source>
        <strain evidence="3">WasteWater1</strain>
    </source>
</reference>
<keyword evidence="4" id="KW-1185">Reference proteome</keyword>
<proteinExistence type="predicted"/>
<feature type="region of interest" description="Disordered" evidence="1">
    <location>
        <begin position="570"/>
        <end position="592"/>
    </location>
</feature>
<organism evidence="3 4">
    <name type="scientific">Letharia lupina</name>
    <dbReference type="NCBI Taxonomy" id="560253"/>
    <lineage>
        <taxon>Eukaryota</taxon>
        <taxon>Fungi</taxon>
        <taxon>Dikarya</taxon>
        <taxon>Ascomycota</taxon>
        <taxon>Pezizomycotina</taxon>
        <taxon>Lecanoromycetes</taxon>
        <taxon>OSLEUM clade</taxon>
        <taxon>Lecanoromycetidae</taxon>
        <taxon>Lecanorales</taxon>
        <taxon>Lecanorineae</taxon>
        <taxon>Parmeliaceae</taxon>
        <taxon>Letharia</taxon>
    </lineage>
</organism>
<evidence type="ECO:0000259" key="2">
    <source>
        <dbReference type="PROSITE" id="PS50181"/>
    </source>
</evidence>
<dbReference type="Proteomes" id="UP000593566">
    <property type="component" value="Unassembled WGS sequence"/>
</dbReference>
<protein>
    <recommendedName>
        <fullName evidence="2">F-box domain-containing protein</fullName>
    </recommendedName>
</protein>
<dbReference type="InterPro" id="IPR001810">
    <property type="entry name" value="F-box_dom"/>
</dbReference>
<evidence type="ECO:0000313" key="4">
    <source>
        <dbReference type="Proteomes" id="UP000593566"/>
    </source>
</evidence>
<dbReference type="SUPFAM" id="SSF81383">
    <property type="entry name" value="F-box domain"/>
    <property type="match status" value="1"/>
</dbReference>
<gene>
    <name evidence="3" type="ORF">HO133_006738</name>
</gene>
<dbReference type="PROSITE" id="PS50181">
    <property type="entry name" value="FBOX"/>
    <property type="match status" value="1"/>
</dbReference>
<evidence type="ECO:0000256" key="1">
    <source>
        <dbReference type="SAM" id="MobiDB-lite"/>
    </source>
</evidence>
<dbReference type="GeneID" id="59335139"/>
<evidence type="ECO:0000313" key="3">
    <source>
        <dbReference type="EMBL" id="KAF6217636.1"/>
    </source>
</evidence>
<feature type="region of interest" description="Disordered" evidence="1">
    <location>
        <begin position="1"/>
        <end position="28"/>
    </location>
</feature>
<feature type="compositionally biased region" description="Basic and acidic residues" evidence="1">
    <location>
        <begin position="275"/>
        <end position="285"/>
    </location>
</feature>
<dbReference type="RefSeq" id="XP_037147071.1">
    <property type="nucleotide sequence ID" value="XM_037297635.1"/>
</dbReference>
<feature type="compositionally biased region" description="Acidic residues" evidence="1">
    <location>
        <begin position="572"/>
        <end position="582"/>
    </location>
</feature>
<accession>A0A8H6C6M2</accession>